<dbReference type="EMBL" id="JADGJW010000009">
    <property type="protein sequence ID" value="KAJ3227910.1"/>
    <property type="molecule type" value="Genomic_DNA"/>
</dbReference>
<dbReference type="Proteomes" id="UP001211065">
    <property type="component" value="Unassembled WGS sequence"/>
</dbReference>
<name>A0AAD5U837_9FUNG</name>
<dbReference type="AlphaFoldDB" id="A0AAD5U837"/>
<dbReference type="InterPro" id="IPR029058">
    <property type="entry name" value="AB_hydrolase_fold"/>
</dbReference>
<dbReference type="PANTHER" id="PTHR12482:SF62">
    <property type="entry name" value="LIPASE ROG1-RELATED"/>
    <property type="match status" value="1"/>
</dbReference>
<protein>
    <recommendedName>
        <fullName evidence="3">DUF676 domain-containing protein</fullName>
    </recommendedName>
</protein>
<sequence length="409" mass="46797">MAEVANNPNTAVEKTFKHLILLIHGLNGTPEGDMKGLKFLLKRKLQIKFSDAVEQNFEIHAISSNRGKTNDGIIKGSERIFEEVLDLLKNNKNNSINLSIIGHSLGGIYGRYLIFLLEKHKLFEVKLNPFNFFTLATPHLGSLHHIKQFGFNSVPSWLSNFLLTQTIRDLMLLDEKLLMFKMCTEDEFLIPLKRFCRRVIYSNLRYDLSVSYETSAIKIKNNYFDGLFLKKKFGGLTTSCILNDDHDENKLETFIDNNEGLEESNDEDVQIIDANNMKKGSHHGKNGEVPFSDENHNNIEESGDLENYPALNTNDNFCKEVDHKKLTESVESSLDAETNSTDPVSPKDKQREKLMFDGLNKLKFERYACIFNKPLTAHIDIIGKLDNEKSLESNLVLNHIVENFCKNVY</sequence>
<dbReference type="InterPro" id="IPR007751">
    <property type="entry name" value="DUF676_lipase-like"/>
</dbReference>
<accession>A0AAD5U837</accession>
<dbReference type="Gene3D" id="3.40.50.1820">
    <property type="entry name" value="alpha/beta hydrolase"/>
    <property type="match status" value="1"/>
</dbReference>
<organism evidence="4 5">
    <name type="scientific">Clydaea vesicula</name>
    <dbReference type="NCBI Taxonomy" id="447962"/>
    <lineage>
        <taxon>Eukaryota</taxon>
        <taxon>Fungi</taxon>
        <taxon>Fungi incertae sedis</taxon>
        <taxon>Chytridiomycota</taxon>
        <taxon>Chytridiomycota incertae sedis</taxon>
        <taxon>Chytridiomycetes</taxon>
        <taxon>Lobulomycetales</taxon>
        <taxon>Lobulomycetaceae</taxon>
        <taxon>Clydaea</taxon>
    </lineage>
</organism>
<gene>
    <name evidence="4" type="ORF">HK099_008321</name>
</gene>
<dbReference type="InterPro" id="IPR044294">
    <property type="entry name" value="Lipase-like"/>
</dbReference>
<feature type="compositionally biased region" description="Polar residues" evidence="2">
    <location>
        <begin position="329"/>
        <end position="343"/>
    </location>
</feature>
<dbReference type="SUPFAM" id="SSF53474">
    <property type="entry name" value="alpha/beta-Hydrolases"/>
    <property type="match status" value="1"/>
</dbReference>
<comment type="caution">
    <text evidence="4">The sequence shown here is derived from an EMBL/GenBank/DDBJ whole genome shotgun (WGS) entry which is preliminary data.</text>
</comment>
<keyword evidence="5" id="KW-1185">Reference proteome</keyword>
<evidence type="ECO:0000259" key="3">
    <source>
        <dbReference type="Pfam" id="PF05057"/>
    </source>
</evidence>
<evidence type="ECO:0000256" key="2">
    <source>
        <dbReference type="SAM" id="MobiDB-lite"/>
    </source>
</evidence>
<proteinExistence type="inferred from homology"/>
<comment type="similarity">
    <text evidence="1">Belongs to the putative lipase ROG1 family.</text>
</comment>
<reference evidence="4" key="1">
    <citation type="submission" date="2020-05" db="EMBL/GenBank/DDBJ databases">
        <title>Phylogenomic resolution of chytrid fungi.</title>
        <authorList>
            <person name="Stajich J.E."/>
            <person name="Amses K."/>
            <person name="Simmons R."/>
            <person name="Seto K."/>
            <person name="Myers J."/>
            <person name="Bonds A."/>
            <person name="Quandt C.A."/>
            <person name="Barry K."/>
            <person name="Liu P."/>
            <person name="Grigoriev I."/>
            <person name="Longcore J.E."/>
            <person name="James T.Y."/>
        </authorList>
    </citation>
    <scope>NUCLEOTIDE SEQUENCE</scope>
    <source>
        <strain evidence="4">JEL0476</strain>
    </source>
</reference>
<feature type="region of interest" description="Disordered" evidence="2">
    <location>
        <begin position="329"/>
        <end position="349"/>
    </location>
</feature>
<feature type="domain" description="DUF676" evidence="3">
    <location>
        <begin position="17"/>
        <end position="214"/>
    </location>
</feature>
<dbReference type="Pfam" id="PF05057">
    <property type="entry name" value="DUF676"/>
    <property type="match status" value="1"/>
</dbReference>
<evidence type="ECO:0000256" key="1">
    <source>
        <dbReference type="ARBA" id="ARBA00007920"/>
    </source>
</evidence>
<evidence type="ECO:0000313" key="4">
    <source>
        <dbReference type="EMBL" id="KAJ3227910.1"/>
    </source>
</evidence>
<dbReference type="PANTHER" id="PTHR12482">
    <property type="entry name" value="LIPASE ROG1-RELATED-RELATED"/>
    <property type="match status" value="1"/>
</dbReference>
<evidence type="ECO:0000313" key="5">
    <source>
        <dbReference type="Proteomes" id="UP001211065"/>
    </source>
</evidence>